<evidence type="ECO:0000313" key="1">
    <source>
        <dbReference type="EMBL" id="QDJ28532.1"/>
    </source>
</evidence>
<sequence length="276" mass="30651">MQSMNESRRIDHKNKSEKKMTDYTFSPELDERLRGFISNPGNFIADIGFVHALFAYPLVAVGEQFIVPIEDKSVIPVFTTSEAVATFEQQVTESLTYVNKSFVSVVEDLMSQEFDAIAFNLQPAGQDASNATMLPREHLITFINRYTDVLNKLSDNASLPVSEQYFLMPAFTRQIADGSVSRIFATLSNAAGESFVPVFSNILSFSKWYNHPDFGIPFQASKGIVLTWSLSELKAPRAGENELEDVLGVAVDPFDASEYNQSIIVWQDLASSGTSS</sequence>
<dbReference type="KEGG" id="lpaa:BHS01_08335"/>
<protein>
    <recommendedName>
        <fullName evidence="3">SseB protein N-terminal domain-containing protein</fullName>
    </recommendedName>
</protein>
<evidence type="ECO:0008006" key="3">
    <source>
        <dbReference type="Google" id="ProtNLM"/>
    </source>
</evidence>
<name>A0A7L4WH89_9LACT</name>
<proteinExistence type="predicted"/>
<evidence type="ECO:0000313" key="2">
    <source>
        <dbReference type="Proteomes" id="UP000516280"/>
    </source>
</evidence>
<dbReference type="AlphaFoldDB" id="A0A7L4WH89"/>
<organism evidence="1 2">
    <name type="scientific">Pseudolactococcus paracarnosus</name>
    <dbReference type="NCBI Taxonomy" id="2749962"/>
    <lineage>
        <taxon>Bacteria</taxon>
        <taxon>Bacillati</taxon>
        <taxon>Bacillota</taxon>
        <taxon>Bacilli</taxon>
        <taxon>Lactobacillales</taxon>
        <taxon>Streptococcaceae</taxon>
        <taxon>Pseudolactococcus</taxon>
    </lineage>
</organism>
<dbReference type="EMBL" id="CP017195">
    <property type="protein sequence ID" value="QDJ28532.1"/>
    <property type="molecule type" value="Genomic_DNA"/>
</dbReference>
<dbReference type="RefSeq" id="WP_109834088.1">
    <property type="nucleotide sequence ID" value="NZ_CP017195.1"/>
</dbReference>
<gene>
    <name evidence="1" type="ORF">BHS01_08335</name>
</gene>
<dbReference type="Proteomes" id="UP000516280">
    <property type="component" value="Chromosome"/>
</dbReference>
<reference evidence="1 2" key="1">
    <citation type="submission" date="2016-09" db="EMBL/GenBank/DDBJ databases">
        <title>Lactic acid bacteria from MAP meat Genome sequencing and assembly.</title>
        <authorList>
            <person name="Behr J."/>
            <person name="Hilgarth M."/>
            <person name="Vogel R.F."/>
        </authorList>
    </citation>
    <scope>NUCLEOTIDE SEQUENCE [LARGE SCALE GENOMIC DNA]</scope>
    <source>
        <strain evidence="1 2">TMW21615</strain>
    </source>
</reference>
<accession>A0A7L4WH89</accession>